<evidence type="ECO:0000256" key="4">
    <source>
        <dbReference type="ARBA" id="ARBA00023163"/>
    </source>
</evidence>
<keyword evidence="4" id="KW-0804">Transcription</keyword>
<dbReference type="Pfam" id="PF00126">
    <property type="entry name" value="HTH_1"/>
    <property type="match status" value="1"/>
</dbReference>
<organism evidence="6 7">
    <name type="scientific">Actibacterium lipolyticum</name>
    <dbReference type="NCBI Taxonomy" id="1524263"/>
    <lineage>
        <taxon>Bacteria</taxon>
        <taxon>Pseudomonadati</taxon>
        <taxon>Pseudomonadota</taxon>
        <taxon>Alphaproteobacteria</taxon>
        <taxon>Rhodobacterales</taxon>
        <taxon>Roseobacteraceae</taxon>
        <taxon>Actibacterium</taxon>
    </lineage>
</organism>
<evidence type="ECO:0000256" key="3">
    <source>
        <dbReference type="ARBA" id="ARBA00023125"/>
    </source>
</evidence>
<dbReference type="PRINTS" id="PR00039">
    <property type="entry name" value="HTHLYSR"/>
</dbReference>
<dbReference type="AlphaFoldDB" id="A0A238KV49"/>
<dbReference type="GO" id="GO:0043565">
    <property type="term" value="F:sequence-specific DNA binding"/>
    <property type="evidence" value="ECO:0007669"/>
    <property type="project" value="TreeGrafter"/>
</dbReference>
<evidence type="ECO:0000313" key="6">
    <source>
        <dbReference type="EMBL" id="SMX46577.1"/>
    </source>
</evidence>
<evidence type="ECO:0000313" key="7">
    <source>
        <dbReference type="Proteomes" id="UP000202922"/>
    </source>
</evidence>
<dbReference type="RefSeq" id="WP_093968208.1">
    <property type="nucleotide sequence ID" value="NZ_FXYE01000002.1"/>
</dbReference>
<name>A0A238KV49_9RHOB</name>
<dbReference type="PANTHER" id="PTHR30537">
    <property type="entry name" value="HTH-TYPE TRANSCRIPTIONAL REGULATOR"/>
    <property type="match status" value="1"/>
</dbReference>
<proteinExistence type="inferred from homology"/>
<sequence>MDRQLTSLDWSLIQAFLAVAESGSLSAAARAIGVSQPTIGRQIRLMEDALGVQLFLRQPRGFALSETGAALMGPARAMRDAAGAMALTAAGHSQGISGVVRVTASVAVSHYLLPPILAEIRNRHPEIELELVSSDTSENLLFREADIALRMYRPKQLNVVTQHLGDIPLGVYGAKTYLEKAGVPKGIPDLFDHALVGYDRSELIICGMRERGLEADRHAFTTRCDNHAVYWEMVRAGCGLGFGQVPIGDYDPLVERVLPELPVPPLPIWLTAHEAMRQTPRLRRVWDMLAEGLKPHLA</sequence>
<dbReference type="InterPro" id="IPR005119">
    <property type="entry name" value="LysR_subst-bd"/>
</dbReference>
<comment type="similarity">
    <text evidence="1">Belongs to the LysR transcriptional regulatory family.</text>
</comment>
<protein>
    <submittedName>
        <fullName evidence="6">HTH-type transcriptional regulator CysL</fullName>
    </submittedName>
</protein>
<dbReference type="InterPro" id="IPR058163">
    <property type="entry name" value="LysR-type_TF_proteobact-type"/>
</dbReference>
<dbReference type="SUPFAM" id="SSF46785">
    <property type="entry name" value="Winged helix' DNA-binding domain"/>
    <property type="match status" value="1"/>
</dbReference>
<evidence type="ECO:0000256" key="1">
    <source>
        <dbReference type="ARBA" id="ARBA00009437"/>
    </source>
</evidence>
<dbReference type="Proteomes" id="UP000202922">
    <property type="component" value="Unassembled WGS sequence"/>
</dbReference>
<dbReference type="GO" id="GO:0003700">
    <property type="term" value="F:DNA-binding transcription factor activity"/>
    <property type="evidence" value="ECO:0007669"/>
    <property type="project" value="InterPro"/>
</dbReference>
<keyword evidence="3" id="KW-0238">DNA-binding</keyword>
<dbReference type="InterPro" id="IPR036388">
    <property type="entry name" value="WH-like_DNA-bd_sf"/>
</dbReference>
<feature type="domain" description="HTH lysR-type" evidence="5">
    <location>
        <begin position="8"/>
        <end position="65"/>
    </location>
</feature>
<dbReference type="Pfam" id="PF03466">
    <property type="entry name" value="LysR_substrate"/>
    <property type="match status" value="1"/>
</dbReference>
<dbReference type="GO" id="GO:0006351">
    <property type="term" value="P:DNA-templated transcription"/>
    <property type="evidence" value="ECO:0007669"/>
    <property type="project" value="TreeGrafter"/>
</dbReference>
<reference evidence="7" key="1">
    <citation type="submission" date="2017-05" db="EMBL/GenBank/DDBJ databases">
        <authorList>
            <person name="Rodrigo-Torres L."/>
            <person name="Arahal R. D."/>
            <person name="Lucena T."/>
        </authorList>
    </citation>
    <scope>NUCLEOTIDE SEQUENCE [LARGE SCALE GENOMIC DNA]</scope>
    <source>
        <strain evidence="7">CECT 8621</strain>
    </source>
</reference>
<evidence type="ECO:0000259" key="5">
    <source>
        <dbReference type="PROSITE" id="PS50931"/>
    </source>
</evidence>
<dbReference type="PROSITE" id="PS50931">
    <property type="entry name" value="HTH_LYSR"/>
    <property type="match status" value="1"/>
</dbReference>
<dbReference type="EMBL" id="FXYE01000002">
    <property type="protein sequence ID" value="SMX46577.1"/>
    <property type="molecule type" value="Genomic_DNA"/>
</dbReference>
<dbReference type="SUPFAM" id="SSF53850">
    <property type="entry name" value="Periplasmic binding protein-like II"/>
    <property type="match status" value="1"/>
</dbReference>
<evidence type="ECO:0000256" key="2">
    <source>
        <dbReference type="ARBA" id="ARBA00023015"/>
    </source>
</evidence>
<keyword evidence="7" id="KW-1185">Reference proteome</keyword>
<dbReference type="Gene3D" id="3.40.190.290">
    <property type="match status" value="1"/>
</dbReference>
<dbReference type="InterPro" id="IPR036390">
    <property type="entry name" value="WH_DNA-bd_sf"/>
</dbReference>
<keyword evidence="2" id="KW-0805">Transcription regulation</keyword>
<dbReference type="PANTHER" id="PTHR30537:SF3">
    <property type="entry name" value="TRANSCRIPTIONAL REGULATORY PROTEIN"/>
    <property type="match status" value="1"/>
</dbReference>
<accession>A0A238KV49</accession>
<dbReference type="Gene3D" id="1.10.10.10">
    <property type="entry name" value="Winged helix-like DNA-binding domain superfamily/Winged helix DNA-binding domain"/>
    <property type="match status" value="1"/>
</dbReference>
<dbReference type="OrthoDB" id="9798121at2"/>
<dbReference type="InterPro" id="IPR000847">
    <property type="entry name" value="LysR_HTH_N"/>
</dbReference>
<gene>
    <name evidence="6" type="primary">cysL</name>
    <name evidence="6" type="ORF">COL8621_03169</name>
</gene>